<dbReference type="AlphaFoldDB" id="A0A7R9GX01"/>
<organism evidence="1">
    <name type="scientific">Timema poppense</name>
    <name type="common">Walking stick</name>
    <dbReference type="NCBI Taxonomy" id="170557"/>
    <lineage>
        <taxon>Eukaryota</taxon>
        <taxon>Metazoa</taxon>
        <taxon>Ecdysozoa</taxon>
        <taxon>Arthropoda</taxon>
        <taxon>Hexapoda</taxon>
        <taxon>Insecta</taxon>
        <taxon>Pterygota</taxon>
        <taxon>Neoptera</taxon>
        <taxon>Polyneoptera</taxon>
        <taxon>Phasmatodea</taxon>
        <taxon>Timematodea</taxon>
        <taxon>Timematoidea</taxon>
        <taxon>Timematidae</taxon>
        <taxon>Timema</taxon>
    </lineage>
</organism>
<gene>
    <name evidence="1" type="ORF">TPSB3V08_LOCUS1421</name>
</gene>
<evidence type="ECO:0000313" key="1">
    <source>
        <dbReference type="EMBL" id="CAD7397893.1"/>
    </source>
</evidence>
<proteinExistence type="predicted"/>
<reference evidence="1" key="1">
    <citation type="submission" date="2020-11" db="EMBL/GenBank/DDBJ databases">
        <authorList>
            <person name="Tran Van P."/>
        </authorList>
    </citation>
    <scope>NUCLEOTIDE SEQUENCE</scope>
</reference>
<dbReference type="EMBL" id="OD000500">
    <property type="protein sequence ID" value="CAD7397893.1"/>
    <property type="molecule type" value="Genomic_DNA"/>
</dbReference>
<accession>A0A7R9GX01</accession>
<sequence>MSQLTVNNDFLRTPILLQDDKSPNLSSSSVDVNATENEDQHVMINLSNNQESHHPIKELLPEHVTMSTKTLRVFKVFPQMNHRMLQQQYILATNRERKNLNLLQRKSKLADLIAKEEKMFEERREEINNKSLNTIDIHVFASECKRLERERLDRELELNLYHQWRAKQPIFRESSPDLAKVDLAGCCRGQDNKMEYTVKCFDIIEDAQEGDGLRVLRPIDTLRSLGP</sequence>
<name>A0A7R9GX01_TIMPO</name>
<protein>
    <submittedName>
        <fullName evidence="1">Uncharacterized protein</fullName>
    </submittedName>
</protein>